<dbReference type="InterPro" id="IPR051801">
    <property type="entry name" value="GH28_Enzymes"/>
</dbReference>
<protein>
    <submittedName>
        <fullName evidence="6">Pectate lyase-like protein</fullName>
    </submittedName>
</protein>
<dbReference type="SUPFAM" id="SSF51126">
    <property type="entry name" value="Pectin lyase-like"/>
    <property type="match status" value="1"/>
</dbReference>
<dbReference type="GO" id="GO:0005975">
    <property type="term" value="P:carbohydrate metabolic process"/>
    <property type="evidence" value="ECO:0007669"/>
    <property type="project" value="InterPro"/>
</dbReference>
<dbReference type="EMBL" id="PGFG01000001">
    <property type="protein sequence ID" value="PJJ75339.1"/>
    <property type="molecule type" value="Genomic_DNA"/>
</dbReference>
<name>A0A2M9CTY4_9BACT</name>
<sequence length="571" mass="63073">MLYNTARYGFQPVFLKRKAKLFRLWLIGLFVFIGCITRASAQELSWPKDLSAYQPAVPRFRADTFDIRRYGAKADGRTLNTQAIQSAIDACSVAGGGVVLIPDGFWLTGPIVLKSGVDLHLQSGALLQFTRDRDQYPLVKTSYEGLVAVRCQSPISAENAENIAITGAGIVDGGGDAWRMVKKSKLPPDAWKQLVASGGVLSADGNTWYPSEKSLLGSQTPDAGVWKTGMQLSDFERIRDFLRPNLLKFTSCKKILLQGVTFRNSPAWCLHPLMCEDLTVSGITVYNPEYAQNGDGIDVESCTRVLIENSQFATGDDGICLKSGRDEEGRKRGMPTQFVQVRNCVVYHAHGGFVIGSEMSGGVHDVVVQHCTFIGADNGLRFKTTRGRGGVVENIFVDGVVMENIVHDAILFDMYYMATNAAEPIGEVKPMPVTEATPVFRRFLIRNVVCRGAQRGIYIRGLPEMPVQQLKLEHIALADTRQGLICSYARQLKFEDLQLFPLQTDPVIDLAQVRDIQFDILHYAPDARLLLRLQGAESGNIRFNHLFPAPSDRMIRYTGGASRAMVEVAGK</sequence>
<dbReference type="Pfam" id="PF00295">
    <property type="entry name" value="Glyco_hydro_28"/>
    <property type="match status" value="1"/>
</dbReference>
<comment type="caution">
    <text evidence="6">The sequence shown here is derived from an EMBL/GenBank/DDBJ whole genome shotgun (WGS) entry which is preliminary data.</text>
</comment>
<dbReference type="Pfam" id="PF12708">
    <property type="entry name" value="Pect-lyase_RHGA_epim"/>
    <property type="match status" value="1"/>
</dbReference>
<evidence type="ECO:0000256" key="4">
    <source>
        <dbReference type="RuleBase" id="RU361169"/>
    </source>
</evidence>
<evidence type="ECO:0000313" key="7">
    <source>
        <dbReference type="Proteomes" id="UP000230000"/>
    </source>
</evidence>
<dbReference type="PANTHER" id="PTHR31339:SF9">
    <property type="entry name" value="PLASMIN AND FIBRONECTIN-BINDING PROTEIN A"/>
    <property type="match status" value="1"/>
</dbReference>
<evidence type="ECO:0000256" key="2">
    <source>
        <dbReference type="ARBA" id="ARBA00022801"/>
    </source>
</evidence>
<dbReference type="GO" id="GO:0004650">
    <property type="term" value="F:polygalacturonase activity"/>
    <property type="evidence" value="ECO:0007669"/>
    <property type="project" value="InterPro"/>
</dbReference>
<dbReference type="GO" id="GO:0016829">
    <property type="term" value="F:lyase activity"/>
    <property type="evidence" value="ECO:0007669"/>
    <property type="project" value="UniProtKB-KW"/>
</dbReference>
<keyword evidence="6" id="KW-0456">Lyase</keyword>
<evidence type="ECO:0000259" key="5">
    <source>
        <dbReference type="Pfam" id="PF12708"/>
    </source>
</evidence>
<feature type="domain" description="Rhamnogalacturonase A/B/Epimerase-like pectate lyase" evidence="5">
    <location>
        <begin position="66"/>
        <end position="119"/>
    </location>
</feature>
<keyword evidence="7" id="KW-1185">Reference proteome</keyword>
<evidence type="ECO:0000256" key="1">
    <source>
        <dbReference type="ARBA" id="ARBA00008834"/>
    </source>
</evidence>
<gene>
    <name evidence="6" type="ORF">BXY57_0913</name>
</gene>
<dbReference type="SMART" id="SM00710">
    <property type="entry name" value="PbH1"/>
    <property type="match status" value="7"/>
</dbReference>
<proteinExistence type="inferred from homology"/>
<comment type="similarity">
    <text evidence="1 4">Belongs to the glycosyl hydrolase 28 family.</text>
</comment>
<dbReference type="Proteomes" id="UP000230000">
    <property type="component" value="Unassembled WGS sequence"/>
</dbReference>
<keyword evidence="2 4" id="KW-0378">Hydrolase</keyword>
<dbReference type="InterPro" id="IPR006626">
    <property type="entry name" value="PbH1"/>
</dbReference>
<dbReference type="InterPro" id="IPR000743">
    <property type="entry name" value="Glyco_hydro_28"/>
</dbReference>
<organism evidence="6 7">
    <name type="scientific">Thermoflavifilum aggregans</name>
    <dbReference type="NCBI Taxonomy" id="454188"/>
    <lineage>
        <taxon>Bacteria</taxon>
        <taxon>Pseudomonadati</taxon>
        <taxon>Bacteroidota</taxon>
        <taxon>Chitinophagia</taxon>
        <taxon>Chitinophagales</taxon>
        <taxon>Chitinophagaceae</taxon>
        <taxon>Thermoflavifilum</taxon>
    </lineage>
</organism>
<accession>A0A2M9CTY4</accession>
<dbReference type="Gene3D" id="2.160.20.10">
    <property type="entry name" value="Single-stranded right-handed beta-helix, Pectin lyase-like"/>
    <property type="match status" value="1"/>
</dbReference>
<dbReference type="InterPro" id="IPR011050">
    <property type="entry name" value="Pectin_lyase_fold/virulence"/>
</dbReference>
<dbReference type="AlphaFoldDB" id="A0A2M9CTY4"/>
<dbReference type="PANTHER" id="PTHR31339">
    <property type="entry name" value="PECTIN LYASE-RELATED"/>
    <property type="match status" value="1"/>
</dbReference>
<evidence type="ECO:0000256" key="3">
    <source>
        <dbReference type="ARBA" id="ARBA00023295"/>
    </source>
</evidence>
<dbReference type="PROSITE" id="PS51257">
    <property type="entry name" value="PROKAR_LIPOPROTEIN"/>
    <property type="match status" value="1"/>
</dbReference>
<dbReference type="InterPro" id="IPR012334">
    <property type="entry name" value="Pectin_lyas_fold"/>
</dbReference>
<evidence type="ECO:0000313" key="6">
    <source>
        <dbReference type="EMBL" id="PJJ75339.1"/>
    </source>
</evidence>
<dbReference type="InterPro" id="IPR024535">
    <property type="entry name" value="RHGA/B-epi-like_pectate_lyase"/>
</dbReference>
<keyword evidence="3 4" id="KW-0326">Glycosidase</keyword>
<dbReference type="OrthoDB" id="9795222at2"/>
<reference evidence="6 7" key="1">
    <citation type="submission" date="2017-11" db="EMBL/GenBank/DDBJ databases">
        <title>Genomic Encyclopedia of Archaeal and Bacterial Type Strains, Phase II (KMG-II): From Individual Species to Whole Genera.</title>
        <authorList>
            <person name="Goeker M."/>
        </authorList>
    </citation>
    <scope>NUCLEOTIDE SEQUENCE [LARGE SCALE GENOMIC DNA]</scope>
    <source>
        <strain evidence="6 7">DSM 27268</strain>
    </source>
</reference>